<evidence type="ECO:0008006" key="3">
    <source>
        <dbReference type="Google" id="ProtNLM"/>
    </source>
</evidence>
<gene>
    <name evidence="1" type="ORF">RS030_111926</name>
</gene>
<dbReference type="Proteomes" id="UP001311799">
    <property type="component" value="Unassembled WGS sequence"/>
</dbReference>
<evidence type="ECO:0000313" key="1">
    <source>
        <dbReference type="EMBL" id="KAK6591101.1"/>
    </source>
</evidence>
<reference evidence="1 2" key="1">
    <citation type="submission" date="2023-10" db="EMBL/GenBank/DDBJ databases">
        <title>Comparative genomics analysis reveals potential genetic determinants of host preference in Cryptosporidium xiaoi.</title>
        <authorList>
            <person name="Xiao L."/>
            <person name="Li J."/>
        </authorList>
    </citation>
    <scope>NUCLEOTIDE SEQUENCE [LARGE SCALE GENOMIC DNA]</scope>
    <source>
        <strain evidence="1 2">52996</strain>
    </source>
</reference>
<dbReference type="AlphaFoldDB" id="A0AAV9Y2D0"/>
<sequence>MDMPFDFQGLNCSQIYEELLKCPKDKWIGIINGLPSGIKSELVAILSNKNKKDSFINTNKVKTSINELEETSNKKIKIENEKAEESPLKQCSSSSFSENTTKLLNELKISTYSPLSAIISRTMYIAGDLRTILKENNVDETSVRLIQIYLNIWITLLWNSLLNGNNKKKIPNKLSNNIIKKHLSEYYKQEVNKFEHDSMLNKSVHKHVEINQNISEENDFLASENSNGIVKLNDDIALNNIDNDEEKTKDNMVNIPINVLSINKRFEYRLKLRDVITRKMSPENYKEFAVLREKNFRSSTNIINEWLSITWSTLYNNGLKDTKISQIPSNSLQLFSFIINDLISSTVEDALKVSYLENNKDNGENETVYEIKSLKANIDKIKNRLNRLNLINFDFDNVIECFTKDDDFSNAPKLNHMHYLLAILNRITKIDYILLNYLSKNAGLNGLTISIDTIIDKILILNSKLSNQIVRGDLNCINSSQDNIEIVELDKQNGINYLSDIGFNEEDDMFEAIIESATKEYSISSAFPYVSLTAFNLN</sequence>
<accession>A0AAV9Y2D0</accession>
<comment type="caution">
    <text evidence="1">The sequence shown here is derived from an EMBL/GenBank/DDBJ whole genome shotgun (WGS) entry which is preliminary data.</text>
</comment>
<organism evidence="1 2">
    <name type="scientific">Cryptosporidium xiaoi</name>
    <dbReference type="NCBI Taxonomy" id="659607"/>
    <lineage>
        <taxon>Eukaryota</taxon>
        <taxon>Sar</taxon>
        <taxon>Alveolata</taxon>
        <taxon>Apicomplexa</taxon>
        <taxon>Conoidasida</taxon>
        <taxon>Coccidia</taxon>
        <taxon>Eucoccidiorida</taxon>
        <taxon>Eimeriorina</taxon>
        <taxon>Cryptosporidiidae</taxon>
        <taxon>Cryptosporidium</taxon>
    </lineage>
</organism>
<proteinExistence type="predicted"/>
<keyword evidence="2" id="KW-1185">Reference proteome</keyword>
<name>A0AAV9Y2D0_9CRYT</name>
<evidence type="ECO:0000313" key="2">
    <source>
        <dbReference type="Proteomes" id="UP001311799"/>
    </source>
</evidence>
<dbReference type="EMBL" id="JAWDEY010000002">
    <property type="protein sequence ID" value="KAK6591101.1"/>
    <property type="molecule type" value="Genomic_DNA"/>
</dbReference>
<protein>
    <recommendedName>
        <fullName evidence="3">Dilute domain-containing protein</fullName>
    </recommendedName>
</protein>